<protein>
    <recommendedName>
        <fullName evidence="3">F-box associated domain-containing protein</fullName>
    </recommendedName>
</protein>
<organism evidence="1 2">
    <name type="scientific">Rhododendron williamsianum</name>
    <dbReference type="NCBI Taxonomy" id="262921"/>
    <lineage>
        <taxon>Eukaryota</taxon>
        <taxon>Viridiplantae</taxon>
        <taxon>Streptophyta</taxon>
        <taxon>Embryophyta</taxon>
        <taxon>Tracheophyta</taxon>
        <taxon>Spermatophyta</taxon>
        <taxon>Magnoliopsida</taxon>
        <taxon>eudicotyledons</taxon>
        <taxon>Gunneridae</taxon>
        <taxon>Pentapetalae</taxon>
        <taxon>asterids</taxon>
        <taxon>Ericales</taxon>
        <taxon>Ericaceae</taxon>
        <taxon>Ericoideae</taxon>
        <taxon>Rhodoreae</taxon>
        <taxon>Rhododendron</taxon>
    </lineage>
</organism>
<gene>
    <name evidence="1" type="ORF">C3L33_00151</name>
</gene>
<proteinExistence type="predicted"/>
<feature type="non-terminal residue" evidence="1">
    <location>
        <position position="1"/>
    </location>
</feature>
<evidence type="ECO:0000313" key="2">
    <source>
        <dbReference type="Proteomes" id="UP000428333"/>
    </source>
</evidence>
<dbReference type="OrthoDB" id="1667133at2759"/>
<dbReference type="Proteomes" id="UP000428333">
    <property type="component" value="Linkage Group LG01"/>
</dbReference>
<dbReference type="EMBL" id="QEFC01000003">
    <property type="protein sequence ID" value="KAE9468009.1"/>
    <property type="molecule type" value="Genomic_DNA"/>
</dbReference>
<evidence type="ECO:0000313" key="1">
    <source>
        <dbReference type="EMBL" id="KAE9468009.1"/>
    </source>
</evidence>
<keyword evidence="2" id="KW-1185">Reference proteome</keyword>
<accession>A0A6A4MQ05</accession>
<name>A0A6A4MQ05_9ERIC</name>
<dbReference type="AlphaFoldDB" id="A0A6A4MQ05"/>
<sequence length="152" mass="17391">MVRLWRVPKPKPLQLATHVRIRGSCNGLLLLHAWGDMFMWNPLTGRCKKVISHKWLSKSYVRVSGLFYDSSMDDYKAVMATSDNISQSQNSIAYFPIPNNTWDMEAATFVESLALAPPPSHYKEEEEYTQISLAGVTSKWKRVHGDFRLVNS</sequence>
<comment type="caution">
    <text evidence="1">The sequence shown here is derived from an EMBL/GenBank/DDBJ whole genome shotgun (WGS) entry which is preliminary data.</text>
</comment>
<evidence type="ECO:0008006" key="3">
    <source>
        <dbReference type="Google" id="ProtNLM"/>
    </source>
</evidence>
<reference evidence="1 2" key="1">
    <citation type="journal article" date="2019" name="Genome Biol. Evol.">
        <title>The Rhododendron genome and chromosomal organization provide insight into shared whole-genome duplications across the heath family (Ericaceae).</title>
        <authorList>
            <person name="Soza V.L."/>
            <person name="Lindsley D."/>
            <person name="Waalkes A."/>
            <person name="Ramage E."/>
            <person name="Patwardhan R.P."/>
            <person name="Burton J.N."/>
            <person name="Adey A."/>
            <person name="Kumar A."/>
            <person name="Qiu R."/>
            <person name="Shendure J."/>
            <person name="Hall B."/>
        </authorList>
    </citation>
    <scope>NUCLEOTIDE SEQUENCE [LARGE SCALE GENOMIC DNA]</scope>
    <source>
        <strain evidence="1">RSF 1966-606</strain>
    </source>
</reference>